<proteinExistence type="predicted"/>
<accession>A0A264VME5</accession>
<comment type="caution">
    <text evidence="3">The sequence shown here is derived from an EMBL/GenBank/DDBJ whole genome shotgun (WGS) entry which is preliminary data.</text>
</comment>
<reference evidence="1" key="2">
    <citation type="submission" date="2023-10" db="EMBL/GenBank/DDBJ databases">
        <authorList>
            <consortium name="Clinical and Environmental Microbiology Branch: Whole genome sequencing antimicrobial resistance pathogens in the healthcare setting"/>
        </authorList>
    </citation>
    <scope>NUCLEOTIDE SEQUENCE</scope>
    <source>
        <strain evidence="1">2020QW-00022</strain>
    </source>
</reference>
<dbReference type="EMBL" id="ABEXCJ040000015">
    <property type="protein sequence ID" value="ELR5219683.1"/>
    <property type="molecule type" value="Genomic_DNA"/>
</dbReference>
<dbReference type="EMBL" id="ABEXCJ050000015">
    <property type="protein sequence ID" value="EMR4591870.1"/>
    <property type="molecule type" value="Genomic_DNA"/>
</dbReference>
<name>A0A264VME5_PRORE</name>
<evidence type="ECO:0000313" key="4">
    <source>
        <dbReference type="Proteomes" id="UP000216001"/>
    </source>
</evidence>
<evidence type="ECO:0000313" key="1">
    <source>
        <dbReference type="EMBL" id="ELR5219683.1"/>
    </source>
</evidence>
<dbReference type="EMBL" id="NOWC01000037">
    <property type="protein sequence ID" value="OZS72449.1"/>
    <property type="molecule type" value="Genomic_DNA"/>
</dbReference>
<reference evidence="3 4" key="1">
    <citation type="submission" date="2017-07" db="EMBL/GenBank/DDBJ databases">
        <title>blaIMP-27 on transferable plasmids in Proteus mirabilis and Providencia rettgeri.</title>
        <authorList>
            <person name="Potter R."/>
        </authorList>
    </citation>
    <scope>NUCLEOTIDE SEQUENCE [LARGE SCALE GENOMIC DNA]</scope>
    <source>
        <strain evidence="3 4">PR1</strain>
    </source>
</reference>
<evidence type="ECO:0000313" key="2">
    <source>
        <dbReference type="EMBL" id="EMR4591870.1"/>
    </source>
</evidence>
<gene>
    <name evidence="3" type="ORF">CHI95_21955</name>
    <name evidence="2" type="ORF">M0K77_004251</name>
    <name evidence="1" type="ORF">M0K77_RS21255</name>
</gene>
<organism evidence="3 4">
    <name type="scientific">Providencia rettgeri</name>
    <dbReference type="NCBI Taxonomy" id="587"/>
    <lineage>
        <taxon>Bacteria</taxon>
        <taxon>Pseudomonadati</taxon>
        <taxon>Pseudomonadota</taxon>
        <taxon>Gammaproteobacteria</taxon>
        <taxon>Enterobacterales</taxon>
        <taxon>Morganellaceae</taxon>
        <taxon>Providencia</taxon>
    </lineage>
</organism>
<dbReference type="RefSeq" id="WP_094962950.1">
    <property type="nucleotide sequence ID" value="NZ_ABFDCF020000011.1"/>
</dbReference>
<protein>
    <submittedName>
        <fullName evidence="3">Uncharacterized protein</fullName>
    </submittedName>
</protein>
<dbReference type="AlphaFoldDB" id="A0A264VME5"/>
<sequence length="238" mass="26434">MNYENAINHLKNTLYQAGLLPKAESTATESLMRQAARLFDQAADMLVKVAEEHLKASQAHNGDLNKALSDVLNFEAIAEMLDQYQLESDARDALESPKKSQLVPSGFTFTDTGLHGIAGKIVAYVREQAKGQALTAHVWPYRHDDSHMLSCDFHSKESDLVIPLCITAGQEQCGDPIDEPTVYDLPEALHLAGIIIRAVKADIEIGRYFNETNPAVLTRPLQHRQTNGPIHLWEENHA</sequence>
<evidence type="ECO:0000313" key="3">
    <source>
        <dbReference type="EMBL" id="OZS72449.1"/>
    </source>
</evidence>
<dbReference type="Proteomes" id="UP000216001">
    <property type="component" value="Unassembled WGS sequence"/>
</dbReference>